<dbReference type="InParanoid" id="A0A0P0X2B9"/>
<evidence type="ECO:0000259" key="2">
    <source>
        <dbReference type="Pfam" id="PF03108"/>
    </source>
</evidence>
<dbReference type="Gramene" id="Os07t0137500-01">
    <property type="protein sequence ID" value="Os07t0137500-01"/>
    <property type="gene ID" value="Os07g0137500"/>
</dbReference>
<reference evidence="3 4" key="2">
    <citation type="journal article" date="2013" name="Plant Cell Physiol.">
        <title>Rice Annotation Project Database (RAP-DB): an integrative and interactive database for rice genomics.</title>
        <authorList>
            <person name="Sakai H."/>
            <person name="Lee S.S."/>
            <person name="Tanaka T."/>
            <person name="Numa H."/>
            <person name="Kim J."/>
            <person name="Kawahara Y."/>
            <person name="Wakimoto H."/>
            <person name="Yang C.C."/>
            <person name="Iwamoto M."/>
            <person name="Abe T."/>
            <person name="Yamada Y."/>
            <person name="Muto A."/>
            <person name="Inokuchi H."/>
            <person name="Ikemura T."/>
            <person name="Matsumoto T."/>
            <person name="Sasaki T."/>
            <person name="Itoh T."/>
        </authorList>
    </citation>
    <scope>NUCLEOTIDE SEQUENCE [LARGE SCALE GENOMIC DNA]</scope>
    <source>
        <strain evidence="4">cv. Nipponbare</strain>
    </source>
</reference>
<evidence type="ECO:0000313" key="3">
    <source>
        <dbReference type="EMBL" id="BAS99978.1"/>
    </source>
</evidence>
<accession>A0A0P0X2B9</accession>
<dbReference type="EMBL" id="AP014963">
    <property type="protein sequence ID" value="BAS99978.1"/>
    <property type="molecule type" value="Genomic_DNA"/>
</dbReference>
<keyword evidence="4" id="KW-1185">Reference proteome</keyword>
<protein>
    <submittedName>
        <fullName evidence="3">Os07g0137500 protein</fullName>
    </submittedName>
</protein>
<dbReference type="Proteomes" id="UP000059680">
    <property type="component" value="Chromosome 7"/>
</dbReference>
<name>A0A0P0X2B9_ORYSJ</name>
<dbReference type="InterPro" id="IPR004332">
    <property type="entry name" value="Transposase_MuDR"/>
</dbReference>
<organism evidence="3 4">
    <name type="scientific">Oryza sativa subsp. japonica</name>
    <name type="common">Rice</name>
    <dbReference type="NCBI Taxonomy" id="39947"/>
    <lineage>
        <taxon>Eukaryota</taxon>
        <taxon>Viridiplantae</taxon>
        <taxon>Streptophyta</taxon>
        <taxon>Embryophyta</taxon>
        <taxon>Tracheophyta</taxon>
        <taxon>Spermatophyta</taxon>
        <taxon>Magnoliopsida</taxon>
        <taxon>Liliopsida</taxon>
        <taxon>Poales</taxon>
        <taxon>Poaceae</taxon>
        <taxon>BOP clade</taxon>
        <taxon>Oryzoideae</taxon>
        <taxon>Oryzeae</taxon>
        <taxon>Oryzinae</taxon>
        <taxon>Oryza</taxon>
        <taxon>Oryza sativa</taxon>
    </lineage>
</organism>
<evidence type="ECO:0000313" key="4">
    <source>
        <dbReference type="Proteomes" id="UP000059680"/>
    </source>
</evidence>
<evidence type="ECO:0000256" key="1">
    <source>
        <dbReference type="SAM" id="Phobius"/>
    </source>
</evidence>
<keyword evidence="1" id="KW-1133">Transmembrane helix</keyword>
<dbReference type="AlphaFoldDB" id="A0A0P0X2B9"/>
<keyword evidence="1" id="KW-0472">Membrane</keyword>
<dbReference type="SMR" id="A0A0P0X2B9"/>
<keyword evidence="1" id="KW-0812">Transmembrane</keyword>
<feature type="non-terminal residue" evidence="3">
    <location>
        <position position="1"/>
    </location>
</feature>
<feature type="domain" description="Transposase MuDR plant" evidence="2">
    <location>
        <begin position="65"/>
        <end position="125"/>
    </location>
</feature>
<sequence>GLSASSVSILRFIYVWNCILLVVLCTLAGPGQGFNTQNSLEIWVKFLGVTKHPRYKKREGVLVFELGMKFNGKKQFKKAMTRYVLAEKKVVNFMKDDHKRVRVTCDWDSYPWVCLLSKNSRSDSWQIVTYESLHAWSTKEG</sequence>
<proteinExistence type="predicted"/>
<feature type="transmembrane region" description="Helical" evidence="1">
    <location>
        <begin position="12"/>
        <end position="31"/>
    </location>
</feature>
<dbReference type="Pfam" id="PF03108">
    <property type="entry name" value="DBD_Tnp_Mut"/>
    <property type="match status" value="1"/>
</dbReference>
<reference evidence="4" key="1">
    <citation type="journal article" date="2005" name="Nature">
        <title>The map-based sequence of the rice genome.</title>
        <authorList>
            <consortium name="International rice genome sequencing project (IRGSP)"/>
            <person name="Matsumoto T."/>
            <person name="Wu J."/>
            <person name="Kanamori H."/>
            <person name="Katayose Y."/>
            <person name="Fujisawa M."/>
            <person name="Namiki N."/>
            <person name="Mizuno H."/>
            <person name="Yamamoto K."/>
            <person name="Antonio B.A."/>
            <person name="Baba T."/>
            <person name="Sakata K."/>
            <person name="Nagamura Y."/>
            <person name="Aoki H."/>
            <person name="Arikawa K."/>
            <person name="Arita K."/>
            <person name="Bito T."/>
            <person name="Chiden Y."/>
            <person name="Fujitsuka N."/>
            <person name="Fukunaka R."/>
            <person name="Hamada M."/>
            <person name="Harada C."/>
            <person name="Hayashi A."/>
            <person name="Hijishita S."/>
            <person name="Honda M."/>
            <person name="Hosokawa S."/>
            <person name="Ichikawa Y."/>
            <person name="Idonuma A."/>
            <person name="Iijima M."/>
            <person name="Ikeda M."/>
            <person name="Ikeno M."/>
            <person name="Ito K."/>
            <person name="Ito S."/>
            <person name="Ito T."/>
            <person name="Ito Y."/>
            <person name="Ito Y."/>
            <person name="Iwabuchi A."/>
            <person name="Kamiya K."/>
            <person name="Karasawa W."/>
            <person name="Kurita K."/>
            <person name="Katagiri S."/>
            <person name="Kikuta A."/>
            <person name="Kobayashi H."/>
            <person name="Kobayashi N."/>
            <person name="Machita K."/>
            <person name="Maehara T."/>
            <person name="Masukawa M."/>
            <person name="Mizubayashi T."/>
            <person name="Mukai Y."/>
            <person name="Nagasaki H."/>
            <person name="Nagata Y."/>
            <person name="Naito S."/>
            <person name="Nakashima M."/>
            <person name="Nakama Y."/>
            <person name="Nakamichi Y."/>
            <person name="Nakamura M."/>
            <person name="Meguro A."/>
            <person name="Negishi M."/>
            <person name="Ohta I."/>
            <person name="Ohta T."/>
            <person name="Okamoto M."/>
            <person name="Ono N."/>
            <person name="Saji S."/>
            <person name="Sakaguchi M."/>
            <person name="Sakai K."/>
            <person name="Shibata M."/>
            <person name="Shimokawa T."/>
            <person name="Song J."/>
            <person name="Takazaki Y."/>
            <person name="Terasawa K."/>
            <person name="Tsugane M."/>
            <person name="Tsuji K."/>
            <person name="Ueda S."/>
            <person name="Waki K."/>
            <person name="Yamagata H."/>
            <person name="Yamamoto M."/>
            <person name="Yamamoto S."/>
            <person name="Yamane H."/>
            <person name="Yoshiki S."/>
            <person name="Yoshihara R."/>
            <person name="Yukawa K."/>
            <person name="Zhong H."/>
            <person name="Yano M."/>
            <person name="Yuan Q."/>
            <person name="Ouyang S."/>
            <person name="Liu J."/>
            <person name="Jones K.M."/>
            <person name="Gansberger K."/>
            <person name="Moffat K."/>
            <person name="Hill J."/>
            <person name="Bera J."/>
            <person name="Fadrosh D."/>
            <person name="Jin S."/>
            <person name="Johri S."/>
            <person name="Kim M."/>
            <person name="Overton L."/>
            <person name="Reardon M."/>
            <person name="Tsitrin T."/>
            <person name="Vuong H."/>
            <person name="Weaver B."/>
            <person name="Ciecko A."/>
            <person name="Tallon L."/>
            <person name="Jackson J."/>
            <person name="Pai G."/>
            <person name="Aken S.V."/>
            <person name="Utterback T."/>
            <person name="Reidmuller S."/>
            <person name="Feldblyum T."/>
            <person name="Hsiao J."/>
            <person name="Zismann V."/>
            <person name="Iobst S."/>
            <person name="de Vazeille A.R."/>
            <person name="Buell C.R."/>
            <person name="Ying K."/>
            <person name="Li Y."/>
            <person name="Lu T."/>
            <person name="Huang Y."/>
            <person name="Zhao Q."/>
            <person name="Feng Q."/>
            <person name="Zhang L."/>
            <person name="Zhu J."/>
            <person name="Weng Q."/>
            <person name="Mu J."/>
            <person name="Lu Y."/>
            <person name="Fan D."/>
            <person name="Liu Y."/>
            <person name="Guan J."/>
            <person name="Zhang Y."/>
            <person name="Yu S."/>
            <person name="Liu X."/>
            <person name="Zhang Y."/>
            <person name="Hong G."/>
            <person name="Han B."/>
            <person name="Choisne N."/>
            <person name="Demange N."/>
            <person name="Orjeda G."/>
            <person name="Samain S."/>
            <person name="Cattolico L."/>
            <person name="Pelletier E."/>
            <person name="Couloux A."/>
            <person name="Segurens B."/>
            <person name="Wincker P."/>
            <person name="D'Hont A."/>
            <person name="Scarpelli C."/>
            <person name="Weissenbach J."/>
            <person name="Salanoubat M."/>
            <person name="Quetier F."/>
            <person name="Yu Y."/>
            <person name="Kim H.R."/>
            <person name="Rambo T."/>
            <person name="Currie J."/>
            <person name="Collura K."/>
            <person name="Luo M."/>
            <person name="Yang T."/>
            <person name="Ammiraju J.S.S."/>
            <person name="Engler F."/>
            <person name="Soderlund C."/>
            <person name="Wing R.A."/>
            <person name="Palmer L.E."/>
            <person name="de la Bastide M."/>
            <person name="Spiegel L."/>
            <person name="Nascimento L."/>
            <person name="Zutavern T."/>
            <person name="O'Shaughnessy A."/>
            <person name="Dike S."/>
            <person name="Dedhia N."/>
            <person name="Preston R."/>
            <person name="Balija V."/>
            <person name="McCombie W.R."/>
            <person name="Chow T."/>
            <person name="Chen H."/>
            <person name="Chung M."/>
            <person name="Chen C."/>
            <person name="Shaw J."/>
            <person name="Wu H."/>
            <person name="Hsiao K."/>
            <person name="Chao Y."/>
            <person name="Chu M."/>
            <person name="Cheng C."/>
            <person name="Hour A."/>
            <person name="Lee P."/>
            <person name="Lin S."/>
            <person name="Lin Y."/>
            <person name="Liou J."/>
            <person name="Liu S."/>
            <person name="Hsing Y."/>
            <person name="Raghuvanshi S."/>
            <person name="Mohanty A."/>
            <person name="Bharti A.K."/>
            <person name="Gaur A."/>
            <person name="Gupta V."/>
            <person name="Kumar D."/>
            <person name="Ravi V."/>
            <person name="Vij S."/>
            <person name="Kapur A."/>
            <person name="Khurana P."/>
            <person name="Khurana P."/>
            <person name="Khurana J.P."/>
            <person name="Tyagi A.K."/>
            <person name="Gaikwad K."/>
            <person name="Singh A."/>
            <person name="Dalal V."/>
            <person name="Srivastava S."/>
            <person name="Dixit A."/>
            <person name="Pal A.K."/>
            <person name="Ghazi I.A."/>
            <person name="Yadav M."/>
            <person name="Pandit A."/>
            <person name="Bhargava A."/>
            <person name="Sureshbabu K."/>
            <person name="Batra K."/>
            <person name="Sharma T.R."/>
            <person name="Mohapatra T."/>
            <person name="Singh N.K."/>
            <person name="Messing J."/>
            <person name="Nelson A.B."/>
            <person name="Fuks G."/>
            <person name="Kavchok S."/>
            <person name="Keizer G."/>
            <person name="Linton E."/>
            <person name="Llaca V."/>
            <person name="Song R."/>
            <person name="Tanyolac B."/>
            <person name="Young S."/>
            <person name="Ho-Il K."/>
            <person name="Hahn J.H."/>
            <person name="Sangsakoo G."/>
            <person name="Vanavichit A."/>
            <person name="de Mattos Luiz.A.T."/>
            <person name="Zimmer P.D."/>
            <person name="Malone G."/>
            <person name="Dellagostin O."/>
            <person name="de Oliveira A.C."/>
            <person name="Bevan M."/>
            <person name="Bancroft I."/>
            <person name="Minx P."/>
            <person name="Cordum H."/>
            <person name="Wilson R."/>
            <person name="Cheng Z."/>
            <person name="Jin W."/>
            <person name="Jiang J."/>
            <person name="Leong S.A."/>
            <person name="Iwama H."/>
            <person name="Gojobori T."/>
            <person name="Itoh T."/>
            <person name="Niimura Y."/>
            <person name="Fujii Y."/>
            <person name="Habara T."/>
            <person name="Sakai H."/>
            <person name="Sato Y."/>
            <person name="Wilson G."/>
            <person name="Kumar K."/>
            <person name="McCouch S."/>
            <person name="Juretic N."/>
            <person name="Hoen D."/>
            <person name="Wright S."/>
            <person name="Bruskiewich R."/>
            <person name="Bureau T."/>
            <person name="Miyao A."/>
            <person name="Hirochika H."/>
            <person name="Nishikawa T."/>
            <person name="Kadowaki K."/>
            <person name="Sugiura M."/>
            <person name="Burr B."/>
            <person name="Sasaki T."/>
        </authorList>
    </citation>
    <scope>NUCLEOTIDE SEQUENCE [LARGE SCALE GENOMIC DNA]</scope>
    <source>
        <strain evidence="4">cv. Nipponbare</strain>
    </source>
</reference>
<gene>
    <name evidence="3" type="ordered locus">Os07g0137500</name>
    <name evidence="3" type="ORF">OSNPB_070137500</name>
</gene>
<dbReference type="PaxDb" id="39947-A0A0P0X2B9"/>
<reference evidence="3 4" key="3">
    <citation type="journal article" date="2013" name="Rice">
        <title>Improvement of the Oryza sativa Nipponbare reference genome using next generation sequence and optical map data.</title>
        <authorList>
            <person name="Kawahara Y."/>
            <person name="de la Bastide M."/>
            <person name="Hamilton J.P."/>
            <person name="Kanamori H."/>
            <person name="McCombie W.R."/>
            <person name="Ouyang S."/>
            <person name="Schwartz D.C."/>
            <person name="Tanaka T."/>
            <person name="Wu J."/>
            <person name="Zhou S."/>
            <person name="Childs K.L."/>
            <person name="Davidson R.M."/>
            <person name="Lin H."/>
            <person name="Quesada-Ocampo L."/>
            <person name="Vaillancourt B."/>
            <person name="Sakai H."/>
            <person name="Lee S.S."/>
            <person name="Kim J."/>
            <person name="Numa H."/>
            <person name="Itoh T."/>
            <person name="Buell C.R."/>
            <person name="Matsumoto T."/>
        </authorList>
    </citation>
    <scope>NUCLEOTIDE SEQUENCE [LARGE SCALE GENOMIC DNA]</scope>
    <source>
        <strain evidence="4">cv. Nipponbare</strain>
    </source>
</reference>